<keyword evidence="1" id="KW-0732">Signal</keyword>
<dbReference type="PANTHER" id="PTHR22946:SF0">
    <property type="entry name" value="DIENELACTONE HYDROLASE DOMAIN-CONTAINING PROTEIN"/>
    <property type="match status" value="1"/>
</dbReference>
<dbReference type="InterPro" id="IPR002925">
    <property type="entry name" value="Dienelactn_hydro"/>
</dbReference>
<feature type="chain" id="PRO_5024322599" evidence="1">
    <location>
        <begin position="22"/>
        <end position="259"/>
    </location>
</feature>
<keyword evidence="4" id="KW-1185">Reference proteome</keyword>
<dbReference type="InterPro" id="IPR029058">
    <property type="entry name" value="AB_hydrolase_fold"/>
</dbReference>
<name>A0A5K7YRN2_9BACT</name>
<organism evidence="3 4">
    <name type="scientific">Desulfosarcina alkanivorans</name>
    <dbReference type="NCBI Taxonomy" id="571177"/>
    <lineage>
        <taxon>Bacteria</taxon>
        <taxon>Pseudomonadati</taxon>
        <taxon>Thermodesulfobacteriota</taxon>
        <taxon>Desulfobacteria</taxon>
        <taxon>Desulfobacterales</taxon>
        <taxon>Desulfosarcinaceae</taxon>
        <taxon>Desulfosarcina</taxon>
    </lineage>
</organism>
<accession>A0A5K7YRN2</accession>
<dbReference type="EMBL" id="AP021874">
    <property type="protein sequence ID" value="BBO68944.1"/>
    <property type="molecule type" value="Genomic_DNA"/>
</dbReference>
<feature type="signal peptide" evidence="1">
    <location>
        <begin position="1"/>
        <end position="21"/>
    </location>
</feature>
<reference evidence="3 4" key="1">
    <citation type="submission" date="2019-11" db="EMBL/GenBank/DDBJ databases">
        <title>Comparative genomics of hydrocarbon-degrading Desulfosarcina strains.</title>
        <authorList>
            <person name="Watanabe M."/>
            <person name="Kojima H."/>
            <person name="Fukui M."/>
        </authorList>
    </citation>
    <scope>NUCLEOTIDE SEQUENCE [LARGE SCALE GENOMIC DNA]</scope>
    <source>
        <strain evidence="3 4">PL12</strain>
    </source>
</reference>
<dbReference type="RefSeq" id="WP_155317035.1">
    <property type="nucleotide sequence ID" value="NZ_AP021874.1"/>
</dbReference>
<dbReference type="AlphaFoldDB" id="A0A5K7YRN2"/>
<dbReference type="PANTHER" id="PTHR22946">
    <property type="entry name" value="DIENELACTONE HYDROLASE DOMAIN-CONTAINING PROTEIN-RELATED"/>
    <property type="match status" value="1"/>
</dbReference>
<protein>
    <submittedName>
        <fullName evidence="3">Dienelactone hydrolase</fullName>
    </submittedName>
</protein>
<dbReference type="OrthoDB" id="9787933at2"/>
<evidence type="ECO:0000256" key="1">
    <source>
        <dbReference type="SAM" id="SignalP"/>
    </source>
</evidence>
<dbReference type="Proteomes" id="UP000427906">
    <property type="component" value="Chromosome"/>
</dbReference>
<evidence type="ECO:0000313" key="3">
    <source>
        <dbReference type="EMBL" id="BBO68944.1"/>
    </source>
</evidence>
<dbReference type="Gene3D" id="3.40.50.1820">
    <property type="entry name" value="alpha/beta hydrolase"/>
    <property type="match status" value="1"/>
</dbReference>
<dbReference type="GO" id="GO:0016787">
    <property type="term" value="F:hydrolase activity"/>
    <property type="evidence" value="ECO:0007669"/>
    <property type="project" value="UniProtKB-KW"/>
</dbReference>
<dbReference type="InterPro" id="IPR050261">
    <property type="entry name" value="FrsA_esterase"/>
</dbReference>
<proteinExistence type="predicted"/>
<evidence type="ECO:0000259" key="2">
    <source>
        <dbReference type="Pfam" id="PF01738"/>
    </source>
</evidence>
<evidence type="ECO:0000313" key="4">
    <source>
        <dbReference type="Proteomes" id="UP000427906"/>
    </source>
</evidence>
<dbReference type="Pfam" id="PF01738">
    <property type="entry name" value="DLH"/>
    <property type="match status" value="1"/>
</dbReference>
<feature type="domain" description="Dienelactone hydrolase" evidence="2">
    <location>
        <begin position="38"/>
        <end position="257"/>
    </location>
</feature>
<keyword evidence="3" id="KW-0378">Hydrolase</keyword>
<gene>
    <name evidence="3" type="ORF">DSCA_28740</name>
</gene>
<dbReference type="SUPFAM" id="SSF53474">
    <property type="entry name" value="alpha/beta-Hydrolases"/>
    <property type="match status" value="1"/>
</dbReference>
<dbReference type="KEGG" id="dalk:DSCA_28740"/>
<sequence>MNIRRLTLLLAILLLAGTAHGKVVTQAISYTHGGVSLEGYLAYDDAVSGKAPGVLVVHEWWGLNDYARSRAEKLAHMGVVAFALDMYGKGKSTEHPDQAAAWMKAVNGNMDGWLKRAMAGLEVLKKQPMVDAGRLAAIGYCFGGATVQVLAYGGADIKGVVSFHGSLMPPTAEQAARTRAKILICHGAADPMNQPEAMSTYAAAMNASSIDWQMIAYGGTRHSFTNPDADKRDMAALAYSPSADRRSWQHMTFFFEELF</sequence>